<evidence type="ECO:0000256" key="8">
    <source>
        <dbReference type="ARBA" id="ARBA00023054"/>
    </source>
</evidence>
<evidence type="ECO:0000256" key="3">
    <source>
        <dbReference type="ARBA" id="ARBA00021303"/>
    </source>
</evidence>
<dbReference type="AlphaFoldDB" id="A0AAV1HFF0"/>
<dbReference type="PANTHER" id="PTHR35249:SF2">
    <property type="entry name" value="DYNEIN REGULATORY COMPLEX SUBUNIT 7"/>
    <property type="match status" value="1"/>
</dbReference>
<evidence type="ECO:0000256" key="13">
    <source>
        <dbReference type="ARBA" id="ARBA00031733"/>
    </source>
</evidence>
<evidence type="ECO:0000313" key="18">
    <source>
        <dbReference type="EMBL" id="CAJ1084315.1"/>
    </source>
</evidence>
<evidence type="ECO:0000256" key="5">
    <source>
        <dbReference type="ARBA" id="ARBA00022782"/>
    </source>
</evidence>
<evidence type="ECO:0000256" key="14">
    <source>
        <dbReference type="SAM" id="MobiDB-lite"/>
    </source>
</evidence>
<evidence type="ECO:0000259" key="16">
    <source>
        <dbReference type="Pfam" id="PF24667"/>
    </source>
</evidence>
<keyword evidence="5" id="KW-0221">Differentiation</keyword>
<dbReference type="SUPFAM" id="SSF54001">
    <property type="entry name" value="Cysteine proteinases"/>
    <property type="match status" value="1"/>
</dbReference>
<dbReference type="Pfam" id="PF24656">
    <property type="entry name" value="CEPT76_peptidase"/>
    <property type="match status" value="1"/>
</dbReference>
<dbReference type="InterPro" id="IPR056292">
    <property type="entry name" value="DRC7_C"/>
</dbReference>
<keyword evidence="19" id="KW-1185">Reference proteome</keyword>
<organism evidence="18 19">
    <name type="scientific">Xyrichtys novacula</name>
    <name type="common">Pearly razorfish</name>
    <name type="synonym">Hemipteronotus novacula</name>
    <dbReference type="NCBI Taxonomy" id="13765"/>
    <lineage>
        <taxon>Eukaryota</taxon>
        <taxon>Metazoa</taxon>
        <taxon>Chordata</taxon>
        <taxon>Craniata</taxon>
        <taxon>Vertebrata</taxon>
        <taxon>Euteleostomi</taxon>
        <taxon>Actinopterygii</taxon>
        <taxon>Neopterygii</taxon>
        <taxon>Teleostei</taxon>
        <taxon>Neoteleostei</taxon>
        <taxon>Acanthomorphata</taxon>
        <taxon>Eupercaria</taxon>
        <taxon>Labriformes</taxon>
        <taxon>Labridae</taxon>
        <taxon>Xyrichtys</taxon>
    </lineage>
</organism>
<evidence type="ECO:0000313" key="19">
    <source>
        <dbReference type="Proteomes" id="UP001178508"/>
    </source>
</evidence>
<dbReference type="EMBL" id="OY660885">
    <property type="protein sequence ID" value="CAJ1084315.1"/>
    <property type="molecule type" value="Genomic_DNA"/>
</dbReference>
<evidence type="ECO:0000256" key="12">
    <source>
        <dbReference type="ARBA" id="ARBA00031627"/>
    </source>
</evidence>
<evidence type="ECO:0000256" key="6">
    <source>
        <dbReference type="ARBA" id="ARBA00022846"/>
    </source>
</evidence>
<evidence type="ECO:0000259" key="15">
    <source>
        <dbReference type="Pfam" id="PF24656"/>
    </source>
</evidence>
<protein>
    <recommendedName>
        <fullName evidence="3">Dynein regulatory complex subunit 7</fullName>
    </recommendedName>
    <alternativeName>
        <fullName evidence="12">Coiled-coil domain-containing protein 135</fullName>
    </alternativeName>
    <alternativeName>
        <fullName evidence="13">Coiled-coil domain-containing protein lobo homolog</fullName>
    </alternativeName>
</protein>
<comment type="similarity">
    <text evidence="2">Belongs to the DRC7 family.</text>
</comment>
<feature type="domain" description="Dynein regulatory complex subunit 7 C-terminal" evidence="17">
    <location>
        <begin position="701"/>
        <end position="808"/>
    </location>
</feature>
<dbReference type="Proteomes" id="UP001178508">
    <property type="component" value="Chromosome 22"/>
</dbReference>
<evidence type="ECO:0000256" key="7">
    <source>
        <dbReference type="ARBA" id="ARBA00022871"/>
    </source>
</evidence>
<dbReference type="GO" id="GO:0030317">
    <property type="term" value="P:flagellated sperm motility"/>
    <property type="evidence" value="ECO:0007669"/>
    <property type="project" value="TreeGrafter"/>
</dbReference>
<keyword evidence="7" id="KW-0744">Spermatogenesis</keyword>
<keyword evidence="8" id="KW-0175">Coiled coil</keyword>
<dbReference type="GO" id="GO:0007283">
    <property type="term" value="P:spermatogenesis"/>
    <property type="evidence" value="ECO:0007669"/>
    <property type="project" value="UniProtKB-KW"/>
</dbReference>
<dbReference type="PANTHER" id="PTHR35249">
    <property type="entry name" value="DYNEIN REGULATORY COMPLEX SUBUNIT 7"/>
    <property type="match status" value="1"/>
</dbReference>
<dbReference type="GO" id="GO:0030154">
    <property type="term" value="P:cell differentiation"/>
    <property type="evidence" value="ECO:0007669"/>
    <property type="project" value="UniProtKB-KW"/>
</dbReference>
<feature type="domain" description="Dynein regulatory complex subunit 7 MORN" evidence="16">
    <location>
        <begin position="376"/>
        <end position="651"/>
    </location>
</feature>
<keyword evidence="11" id="KW-0966">Cell projection</keyword>
<evidence type="ECO:0000259" key="17">
    <source>
        <dbReference type="Pfam" id="PF24671"/>
    </source>
</evidence>
<dbReference type="Pfam" id="PF24671">
    <property type="entry name" value="DRC7_C"/>
    <property type="match status" value="1"/>
</dbReference>
<dbReference type="InterPro" id="IPR056290">
    <property type="entry name" value="CEPT76/DRC7_peptidase-like_dom"/>
</dbReference>
<keyword evidence="9" id="KW-0969">Cilium</keyword>
<comment type="subcellular location">
    <subcellularLocation>
        <location evidence="1">Cytoplasm</location>
        <location evidence="1">Cytoskeleton</location>
        <location evidence="1">Flagellum axoneme</location>
    </subcellularLocation>
</comment>
<evidence type="ECO:0000256" key="11">
    <source>
        <dbReference type="ARBA" id="ARBA00023273"/>
    </source>
</evidence>
<feature type="domain" description="CEP76/DRC7 peptidase-like" evidence="15">
    <location>
        <begin position="243"/>
        <end position="315"/>
    </location>
</feature>
<dbReference type="InterPro" id="IPR056291">
    <property type="entry name" value="MORN_DRC7"/>
</dbReference>
<sequence>MEGDDRQTMELEDTLRDSPTQNLEEDLSPESYRVNSANETRMLNIAHNFQRQFSFLFPERTPLLLCPVNECGVKKFVSTTLRPTPTSHPELFTWEGCSSFVADFLSLVPLDPPEDLPRTLFSPTAVLRTQTATCFEFATLLCSLLMGVDYEAYCVSGFAVKEMCLLDQSRQECPLLDTQDKFVQSESPQQEDRYAVKPQRALKSRFVLQQEKKKVDAEAELLHPEPQEQGEQRPVDPLRGLRRHCWVLVLSGSRSIQENFFIDPLTGNSYSTDHDNFLGVDSVWDCFNFYVNMQDCSGGCANMVYDLEDVNLWEPVLFGAATKKQLILQASLRREMKMRMNMNTDELEEEPRVFQMPRSWVGSINISKKDLEDRWPGKSRVTLYRKAKLERFAADLRSDGLVRRLTVYRDLNCSEVVKVLEWYQNRKDHLEEREVNKVDKVTSERFKPGRQFQLLFYRHTDTVKEMKFSRPRFGDLVWRVESPGELKECYDGRRDLLYYRYAVFDPFVPFSENLNCDQSQKWLQKVVERFHRNTSKPANQDVAERVFLLDQRRIEVTYHTEDHRVVPSKRIFVKPREATEEKKAESFKRDMVEEFQVESAEGPPSTLSLYKMLNSLKEDEEEVVRQIKLSRREVRDIEVCRQLEQTHVELVSSIWTLRGEARARSQREETRRLNAEEQTRLQEKKNDILAAFLTDRDRPENLGAARAKELFDTCLSNYRERQVERINLIQERYKKETQELQRKQQWYHQNQLSMTDRQKGEYRTYCREKTLQIHDVRERLRTHRAEAPQKYSYFYKKLMEDPRLAPHL</sequence>
<keyword evidence="10" id="KW-0206">Cytoskeleton</keyword>
<dbReference type="InterPro" id="IPR038765">
    <property type="entry name" value="Papain-like_cys_pep_sf"/>
</dbReference>
<accession>A0AAV1HFF0</accession>
<name>A0AAV1HFF0_XYRNO</name>
<evidence type="ECO:0000256" key="9">
    <source>
        <dbReference type="ARBA" id="ARBA00023069"/>
    </source>
</evidence>
<dbReference type="Pfam" id="PF24667">
    <property type="entry name" value="MORN_DRC7"/>
    <property type="match status" value="1"/>
</dbReference>
<evidence type="ECO:0000256" key="1">
    <source>
        <dbReference type="ARBA" id="ARBA00004611"/>
    </source>
</evidence>
<proteinExistence type="inferred from homology"/>
<evidence type="ECO:0000256" key="10">
    <source>
        <dbReference type="ARBA" id="ARBA00023212"/>
    </source>
</evidence>
<keyword evidence="4" id="KW-0963">Cytoplasm</keyword>
<reference evidence="18" key="1">
    <citation type="submission" date="2023-08" db="EMBL/GenBank/DDBJ databases">
        <authorList>
            <person name="Alioto T."/>
            <person name="Alioto T."/>
            <person name="Gomez Garrido J."/>
        </authorList>
    </citation>
    <scope>NUCLEOTIDE SEQUENCE</scope>
</reference>
<dbReference type="GO" id="GO:0031514">
    <property type="term" value="C:motile cilium"/>
    <property type="evidence" value="ECO:0007669"/>
    <property type="project" value="TreeGrafter"/>
</dbReference>
<feature type="compositionally biased region" description="Basic and acidic residues" evidence="14">
    <location>
        <begin position="1"/>
        <end position="16"/>
    </location>
</feature>
<dbReference type="InterPro" id="IPR033551">
    <property type="entry name" value="DRC7/lobo"/>
</dbReference>
<evidence type="ECO:0000256" key="4">
    <source>
        <dbReference type="ARBA" id="ARBA00022490"/>
    </source>
</evidence>
<gene>
    <name evidence="18" type="ORF">XNOV1_A042283</name>
</gene>
<keyword evidence="6" id="KW-0282">Flagellum</keyword>
<feature type="region of interest" description="Disordered" evidence="14">
    <location>
        <begin position="1"/>
        <end position="28"/>
    </location>
</feature>
<evidence type="ECO:0000256" key="2">
    <source>
        <dbReference type="ARBA" id="ARBA00010738"/>
    </source>
</evidence>